<evidence type="ECO:0000256" key="1">
    <source>
        <dbReference type="SAM" id="MobiDB-lite"/>
    </source>
</evidence>
<evidence type="ECO:0000313" key="3">
    <source>
        <dbReference type="Proteomes" id="UP001152888"/>
    </source>
</evidence>
<organism evidence="2 3">
    <name type="scientific">Acanthoscelides obtectus</name>
    <name type="common">Bean weevil</name>
    <name type="synonym">Bruchus obtectus</name>
    <dbReference type="NCBI Taxonomy" id="200917"/>
    <lineage>
        <taxon>Eukaryota</taxon>
        <taxon>Metazoa</taxon>
        <taxon>Ecdysozoa</taxon>
        <taxon>Arthropoda</taxon>
        <taxon>Hexapoda</taxon>
        <taxon>Insecta</taxon>
        <taxon>Pterygota</taxon>
        <taxon>Neoptera</taxon>
        <taxon>Endopterygota</taxon>
        <taxon>Coleoptera</taxon>
        <taxon>Polyphaga</taxon>
        <taxon>Cucujiformia</taxon>
        <taxon>Chrysomeloidea</taxon>
        <taxon>Chrysomelidae</taxon>
        <taxon>Bruchinae</taxon>
        <taxon>Bruchini</taxon>
        <taxon>Acanthoscelides</taxon>
    </lineage>
</organism>
<dbReference type="Proteomes" id="UP001152888">
    <property type="component" value="Unassembled WGS sequence"/>
</dbReference>
<dbReference type="AlphaFoldDB" id="A0A9P0KFZ7"/>
<evidence type="ECO:0000313" key="2">
    <source>
        <dbReference type="EMBL" id="CAH1973132.1"/>
    </source>
</evidence>
<name>A0A9P0KFZ7_ACAOB</name>
<comment type="caution">
    <text evidence="2">The sequence shown here is derived from an EMBL/GenBank/DDBJ whole genome shotgun (WGS) entry which is preliminary data.</text>
</comment>
<accession>A0A9P0KFZ7</accession>
<gene>
    <name evidence="2" type="ORF">ACAOBT_LOCUS10375</name>
</gene>
<proteinExistence type="predicted"/>
<dbReference type="EMBL" id="CAKOFQ010006805">
    <property type="protein sequence ID" value="CAH1973132.1"/>
    <property type="molecule type" value="Genomic_DNA"/>
</dbReference>
<protein>
    <submittedName>
        <fullName evidence="2">Uncharacterized protein</fullName>
    </submittedName>
</protein>
<feature type="region of interest" description="Disordered" evidence="1">
    <location>
        <begin position="1"/>
        <end position="57"/>
    </location>
</feature>
<reference evidence="2" key="1">
    <citation type="submission" date="2022-03" db="EMBL/GenBank/DDBJ databases">
        <authorList>
            <person name="Sayadi A."/>
        </authorList>
    </citation>
    <scope>NUCLEOTIDE SEQUENCE</scope>
</reference>
<sequence>MINDTLFMAEMDPDYDQTSSAKTSDEGRFVPLTDNEQLDNESDECSEDDEMNDADGFSVGAIPRTRLALNVGQIQNV</sequence>
<keyword evidence="3" id="KW-1185">Reference proteome</keyword>
<feature type="compositionally biased region" description="Acidic residues" evidence="1">
    <location>
        <begin position="36"/>
        <end position="53"/>
    </location>
</feature>